<evidence type="ECO:0000256" key="2">
    <source>
        <dbReference type="ARBA" id="ARBA00022692"/>
    </source>
</evidence>
<keyword evidence="2 5" id="KW-0812">Transmembrane</keyword>
<evidence type="ECO:0000256" key="3">
    <source>
        <dbReference type="ARBA" id="ARBA00022989"/>
    </source>
</evidence>
<dbReference type="Proteomes" id="UP001063166">
    <property type="component" value="Unassembled WGS sequence"/>
</dbReference>
<dbReference type="SUPFAM" id="SSF103473">
    <property type="entry name" value="MFS general substrate transporter"/>
    <property type="match status" value="1"/>
</dbReference>
<dbReference type="EMBL" id="BRPK01000002">
    <property type="protein sequence ID" value="GLB35054.1"/>
    <property type="molecule type" value="Genomic_DNA"/>
</dbReference>
<dbReference type="InterPro" id="IPR036259">
    <property type="entry name" value="MFS_trans_sf"/>
</dbReference>
<feature type="transmembrane region" description="Helical" evidence="5">
    <location>
        <begin position="545"/>
        <end position="567"/>
    </location>
</feature>
<feature type="transmembrane region" description="Helical" evidence="5">
    <location>
        <begin position="20"/>
        <end position="44"/>
    </location>
</feature>
<dbReference type="InterPro" id="IPR006838">
    <property type="entry name" value="ADTRP_AIG1"/>
</dbReference>
<reference evidence="6" key="1">
    <citation type="submission" date="2022-07" db="EMBL/GenBank/DDBJ databases">
        <title>The genome of Lyophyllum shimeji provides insight into the initial evolution of ectomycorrhizal fungal genome.</title>
        <authorList>
            <person name="Kobayashi Y."/>
            <person name="Shibata T."/>
            <person name="Hirakawa H."/>
            <person name="Shigenobu S."/>
            <person name="Nishiyama T."/>
            <person name="Yamada A."/>
            <person name="Hasebe M."/>
            <person name="Kawaguchi M."/>
        </authorList>
    </citation>
    <scope>NUCLEOTIDE SEQUENCE</scope>
    <source>
        <strain evidence="6">AT787</strain>
    </source>
</reference>
<comment type="subcellular location">
    <subcellularLocation>
        <location evidence="1">Endomembrane system</location>
        <topology evidence="1">Multi-pass membrane protein</topology>
    </subcellularLocation>
</comment>
<feature type="transmembrane region" description="Helical" evidence="5">
    <location>
        <begin position="579"/>
        <end position="597"/>
    </location>
</feature>
<name>A0A9P3PGK1_LYOSH</name>
<feature type="transmembrane region" description="Helical" evidence="5">
    <location>
        <begin position="311"/>
        <end position="334"/>
    </location>
</feature>
<feature type="transmembrane region" description="Helical" evidence="5">
    <location>
        <begin position="436"/>
        <end position="454"/>
    </location>
</feature>
<gene>
    <name evidence="6" type="ORF">LshimejAT787_0206190</name>
</gene>
<evidence type="ECO:0000313" key="6">
    <source>
        <dbReference type="EMBL" id="GLB35054.1"/>
    </source>
</evidence>
<feature type="transmembrane region" description="Helical" evidence="5">
    <location>
        <begin position="404"/>
        <end position="424"/>
    </location>
</feature>
<dbReference type="PANTHER" id="PTHR10989:SF16">
    <property type="entry name" value="AT02829P-RELATED"/>
    <property type="match status" value="1"/>
</dbReference>
<dbReference type="AlphaFoldDB" id="A0A9P3PGK1"/>
<dbReference type="GO" id="GO:0016020">
    <property type="term" value="C:membrane"/>
    <property type="evidence" value="ECO:0007669"/>
    <property type="project" value="InterPro"/>
</dbReference>
<dbReference type="Gene3D" id="1.20.1250.20">
    <property type="entry name" value="MFS general substrate transporter like domains"/>
    <property type="match status" value="1"/>
</dbReference>
<evidence type="ECO:0000256" key="4">
    <source>
        <dbReference type="ARBA" id="ARBA00023136"/>
    </source>
</evidence>
<dbReference type="OrthoDB" id="410267at2759"/>
<feature type="transmembrane region" description="Helical" evidence="5">
    <location>
        <begin position="187"/>
        <end position="206"/>
    </location>
</feature>
<proteinExistence type="predicted"/>
<evidence type="ECO:0000313" key="7">
    <source>
        <dbReference type="Proteomes" id="UP001063166"/>
    </source>
</evidence>
<feature type="transmembrane region" description="Helical" evidence="5">
    <location>
        <begin position="150"/>
        <end position="175"/>
    </location>
</feature>
<feature type="transmembrane region" description="Helical" evidence="5">
    <location>
        <begin position="502"/>
        <end position="525"/>
    </location>
</feature>
<protein>
    <submittedName>
        <fullName evidence="6">MFS general substrate transporter</fullName>
    </submittedName>
</protein>
<feature type="transmembrane region" description="Helical" evidence="5">
    <location>
        <begin position="466"/>
        <end position="490"/>
    </location>
</feature>
<feature type="transmembrane region" description="Helical" evidence="5">
    <location>
        <begin position="371"/>
        <end position="392"/>
    </location>
</feature>
<sequence length="662" mass="71243">MASSGGNPSRLRQSLTCLSIAANSLVAGGVFVFPVLSPALASILKLSQPQLTTVGLVGIIGQYPFAPIVGKILDLYGPSTCSLISAALFFLAFMSSSSLVAMAPVDITQPAPWSFHWLTLFFFLAGLGTVFSYFSSIFAASKSFPRHPGAAAGISMALFGLSPLCLSLFASHCFTEASSGQLKIVPYLRFLASLTAFTHILGAFILNPPEPLISAEAEVAQADETTRLVPTKHSDELLKANYPDPIRDPYFWVLALYCFLSIGASEMVISNMGTIVLSLPPSSDDTISTPPDVVTADQVKIISASNTLSRLLVGPLADFVSPVASFLPTGMFVYSGKHRVSRVVFLSGPILLLGLAFLWMEIKVRSREAVWVLSIATGINYGAVFTILPSIVSSGWGPPNLGRNFGFLTYAPFIGTPLFSYLYAFVSAANTRDATGISASVMAFGFSSLDKLMINASIGTQYGGHFQFLTIQGLVIALLTMVVSLLLDLFPSSQVLRKCKRALFIVAMPLSVVISTIYWTLLLLFPTLILPPQPSGSTPTASADLLLYLPLEIDLALHATPALTLLADFILFETSYSKRSLITTAPLAALLFGVWYSCWVEHCARSNGGIFPYPFLTENPIEIRLAIYAGACTLAYASFWAINSLHPRARLRSKISPSVLWE</sequence>
<dbReference type="GO" id="GO:0012505">
    <property type="term" value="C:endomembrane system"/>
    <property type="evidence" value="ECO:0007669"/>
    <property type="project" value="UniProtKB-SubCell"/>
</dbReference>
<dbReference type="Pfam" id="PF07690">
    <property type="entry name" value="MFS_1"/>
    <property type="match status" value="1"/>
</dbReference>
<keyword evidence="4 5" id="KW-0472">Membrane</keyword>
<keyword evidence="3 5" id="KW-1133">Transmembrane helix</keyword>
<feature type="transmembrane region" description="Helical" evidence="5">
    <location>
        <begin position="625"/>
        <end position="645"/>
    </location>
</feature>
<feature type="transmembrane region" description="Helical" evidence="5">
    <location>
        <begin position="82"/>
        <end position="105"/>
    </location>
</feature>
<feature type="transmembrane region" description="Helical" evidence="5">
    <location>
        <begin position="340"/>
        <end position="359"/>
    </location>
</feature>
<accession>A0A9P3PGK1</accession>
<feature type="transmembrane region" description="Helical" evidence="5">
    <location>
        <begin position="117"/>
        <end position="138"/>
    </location>
</feature>
<dbReference type="PANTHER" id="PTHR10989">
    <property type="entry name" value="ANDROGEN-INDUCED PROTEIN 1-RELATED"/>
    <property type="match status" value="1"/>
</dbReference>
<dbReference type="Pfam" id="PF04750">
    <property type="entry name" value="Far-17a_AIG1"/>
    <property type="match status" value="1"/>
</dbReference>
<dbReference type="InterPro" id="IPR011701">
    <property type="entry name" value="MFS"/>
</dbReference>
<evidence type="ECO:0000256" key="1">
    <source>
        <dbReference type="ARBA" id="ARBA00004127"/>
    </source>
</evidence>
<comment type="caution">
    <text evidence="6">The sequence shown here is derived from an EMBL/GenBank/DDBJ whole genome shotgun (WGS) entry which is preliminary data.</text>
</comment>
<feature type="transmembrane region" description="Helical" evidence="5">
    <location>
        <begin position="250"/>
        <end position="269"/>
    </location>
</feature>
<keyword evidence="7" id="KW-1185">Reference proteome</keyword>
<evidence type="ECO:0000256" key="5">
    <source>
        <dbReference type="SAM" id="Phobius"/>
    </source>
</evidence>
<organism evidence="6 7">
    <name type="scientific">Lyophyllum shimeji</name>
    <name type="common">Hon-shimeji</name>
    <name type="synonym">Tricholoma shimeji</name>
    <dbReference type="NCBI Taxonomy" id="47721"/>
    <lineage>
        <taxon>Eukaryota</taxon>
        <taxon>Fungi</taxon>
        <taxon>Dikarya</taxon>
        <taxon>Basidiomycota</taxon>
        <taxon>Agaricomycotina</taxon>
        <taxon>Agaricomycetes</taxon>
        <taxon>Agaricomycetidae</taxon>
        <taxon>Agaricales</taxon>
        <taxon>Tricholomatineae</taxon>
        <taxon>Lyophyllaceae</taxon>
        <taxon>Lyophyllum</taxon>
    </lineage>
</organism>
<dbReference type="GO" id="GO:0022857">
    <property type="term" value="F:transmembrane transporter activity"/>
    <property type="evidence" value="ECO:0007669"/>
    <property type="project" value="InterPro"/>
</dbReference>